<dbReference type="EMBL" id="PQFF01000031">
    <property type="protein sequence ID" value="RHZ87602.1"/>
    <property type="molecule type" value="Genomic_DNA"/>
</dbReference>
<keyword evidence="2" id="KW-1185">Reference proteome</keyword>
<evidence type="ECO:0000313" key="1">
    <source>
        <dbReference type="EMBL" id="RHZ87602.1"/>
    </source>
</evidence>
<sequence length="178" mass="20677">MHASLKPLIWTKSDPRDKNQGPTDFYFYKNFFNRDFRLPTVRYWTPLHLLADVSRLPKDQSVNVFLPENIFPSRRTSEKIFVYLKFMPIKITTTVTTNAEYIMQQQIQKSNTTTINNNMNLSPQGQAKTSQQLIANNKLFNNSCSASYSTETTKYNQENNNFCVNCATQHGQAEMSRK</sequence>
<comment type="caution">
    <text evidence="1">The sequence shown here is derived from an EMBL/GenBank/DDBJ whole genome shotgun (WGS) entry which is preliminary data.</text>
</comment>
<organism evidence="1 2">
    <name type="scientific">Diversispora epigaea</name>
    <dbReference type="NCBI Taxonomy" id="1348612"/>
    <lineage>
        <taxon>Eukaryota</taxon>
        <taxon>Fungi</taxon>
        <taxon>Fungi incertae sedis</taxon>
        <taxon>Mucoromycota</taxon>
        <taxon>Glomeromycotina</taxon>
        <taxon>Glomeromycetes</taxon>
        <taxon>Diversisporales</taxon>
        <taxon>Diversisporaceae</taxon>
        <taxon>Diversispora</taxon>
    </lineage>
</organism>
<gene>
    <name evidence="1" type="ORF">Glove_33g182</name>
</gene>
<protein>
    <submittedName>
        <fullName evidence="1">Uncharacterized protein</fullName>
    </submittedName>
</protein>
<name>A0A397JJZ4_9GLOM</name>
<dbReference type="AlphaFoldDB" id="A0A397JJZ4"/>
<dbReference type="Proteomes" id="UP000266861">
    <property type="component" value="Unassembled WGS sequence"/>
</dbReference>
<proteinExistence type="predicted"/>
<reference evidence="1 2" key="1">
    <citation type="submission" date="2018-08" db="EMBL/GenBank/DDBJ databases">
        <title>Genome and evolution of the arbuscular mycorrhizal fungus Diversispora epigaea (formerly Glomus versiforme) and its bacterial endosymbionts.</title>
        <authorList>
            <person name="Sun X."/>
            <person name="Fei Z."/>
            <person name="Harrison M."/>
        </authorList>
    </citation>
    <scope>NUCLEOTIDE SEQUENCE [LARGE SCALE GENOMIC DNA]</scope>
    <source>
        <strain evidence="1 2">IT104</strain>
    </source>
</reference>
<evidence type="ECO:0000313" key="2">
    <source>
        <dbReference type="Proteomes" id="UP000266861"/>
    </source>
</evidence>
<accession>A0A397JJZ4</accession>